<feature type="transmembrane region" description="Helical" evidence="9">
    <location>
        <begin position="14"/>
        <end position="36"/>
    </location>
</feature>
<feature type="transmembrane region" description="Helical" evidence="9">
    <location>
        <begin position="179"/>
        <end position="201"/>
    </location>
</feature>
<evidence type="ECO:0000259" key="10">
    <source>
        <dbReference type="Pfam" id="PF02706"/>
    </source>
</evidence>
<evidence type="ECO:0000313" key="12">
    <source>
        <dbReference type="Proteomes" id="UP001529343"/>
    </source>
</evidence>
<keyword evidence="4" id="KW-1003">Cell membrane</keyword>
<dbReference type="InterPro" id="IPR050445">
    <property type="entry name" value="Bact_polysacc_biosynth/exp"/>
</dbReference>
<evidence type="ECO:0000313" key="11">
    <source>
        <dbReference type="EMBL" id="MDM8265909.1"/>
    </source>
</evidence>
<evidence type="ECO:0000256" key="1">
    <source>
        <dbReference type="ARBA" id="ARBA00004651"/>
    </source>
</evidence>
<protein>
    <recommendedName>
        <fullName evidence="3">Capsular polysaccharide biosynthesis protein CpsC</fullName>
    </recommendedName>
</protein>
<evidence type="ECO:0000256" key="7">
    <source>
        <dbReference type="ARBA" id="ARBA00023136"/>
    </source>
</evidence>
<keyword evidence="5 9" id="KW-0812">Transmembrane</keyword>
<reference evidence="12" key="1">
    <citation type="submission" date="2023-06" db="EMBL/GenBank/DDBJ databases">
        <title>Identification and characterization of horizontal gene transfer across gut microbiota members of farm animals based on homology search.</title>
        <authorList>
            <person name="Zeman M."/>
            <person name="Kubasova T."/>
            <person name="Jahodarova E."/>
            <person name="Nykrynova M."/>
            <person name="Rychlik I."/>
        </authorList>
    </citation>
    <scope>NUCLEOTIDE SEQUENCE [LARGE SCALE GENOMIC DNA]</scope>
    <source>
        <strain evidence="12">161_Gplus</strain>
    </source>
</reference>
<feature type="domain" description="Polysaccharide chain length determinant N-terminal" evidence="10">
    <location>
        <begin position="5"/>
        <end position="91"/>
    </location>
</feature>
<dbReference type="RefSeq" id="WP_289585734.1">
    <property type="nucleotide sequence ID" value="NZ_JAUDDW010000003.1"/>
</dbReference>
<reference evidence="11 12" key="2">
    <citation type="submission" date="2023-06" db="EMBL/GenBank/DDBJ databases">
        <authorList>
            <person name="Zeman M."/>
            <person name="Kubasova T."/>
            <person name="Jahodarova E."/>
            <person name="Nykrynova M."/>
            <person name="Rychlik I."/>
        </authorList>
    </citation>
    <scope>NUCLEOTIDE SEQUENCE [LARGE SCALE GENOMIC DNA]</scope>
    <source>
        <strain evidence="11 12">161_Gplus</strain>
    </source>
</reference>
<name>A0ABT7UW50_9LACO</name>
<keyword evidence="7 9" id="KW-0472">Membrane</keyword>
<dbReference type="Proteomes" id="UP001529343">
    <property type="component" value="Unassembled WGS sequence"/>
</dbReference>
<evidence type="ECO:0000256" key="6">
    <source>
        <dbReference type="ARBA" id="ARBA00022989"/>
    </source>
</evidence>
<keyword evidence="12" id="KW-1185">Reference proteome</keyword>
<dbReference type="EMBL" id="JAUDDW010000003">
    <property type="protein sequence ID" value="MDM8265909.1"/>
    <property type="molecule type" value="Genomic_DNA"/>
</dbReference>
<comment type="caution">
    <text evidence="11">The sequence shown here is derived from an EMBL/GenBank/DDBJ whole genome shotgun (WGS) entry which is preliminary data.</text>
</comment>
<evidence type="ECO:0000256" key="2">
    <source>
        <dbReference type="ARBA" id="ARBA00006683"/>
    </source>
</evidence>
<evidence type="ECO:0000256" key="3">
    <source>
        <dbReference type="ARBA" id="ARBA00020739"/>
    </source>
</evidence>
<sequence length="205" mass="22345">MNSNLTLTNVWKAIWKNIIVIAILTIIGGAGGYLYAHHKKTTTYEAERNVLIAHRHVGQSANDQFMSDMGMMKTYSKIVESNDVANAAHKKLPKKLHKKYSTKQLSAMVNAHPIDQSTIMNVSVEADNAKDATVLVNTVTNASVNEIERIVPSAGTIRLFAKAKTADAMSHTTPSTKKYALLGAAVGLLVGMVIAFSITTWKHLI</sequence>
<dbReference type="InterPro" id="IPR003856">
    <property type="entry name" value="LPS_length_determ_N"/>
</dbReference>
<dbReference type="Pfam" id="PF02706">
    <property type="entry name" value="Wzz"/>
    <property type="match status" value="1"/>
</dbReference>
<evidence type="ECO:0000256" key="4">
    <source>
        <dbReference type="ARBA" id="ARBA00022475"/>
    </source>
</evidence>
<keyword evidence="6 9" id="KW-1133">Transmembrane helix</keyword>
<comment type="function">
    <text evidence="8">Required for CpsD phosphorylation. Involved in the regulation of capsular polysaccharide biosynthesis. May be part of a complex that directs the coordinated polymerization and export to the cell surface of the capsular polysaccharide.</text>
</comment>
<comment type="subcellular location">
    <subcellularLocation>
        <location evidence="1">Cell membrane</location>
        <topology evidence="1">Multi-pass membrane protein</topology>
    </subcellularLocation>
</comment>
<organism evidence="11 12">
    <name type="scientific">Limosilactobacillus pontis</name>
    <dbReference type="NCBI Taxonomy" id="35787"/>
    <lineage>
        <taxon>Bacteria</taxon>
        <taxon>Bacillati</taxon>
        <taxon>Bacillota</taxon>
        <taxon>Bacilli</taxon>
        <taxon>Lactobacillales</taxon>
        <taxon>Lactobacillaceae</taxon>
        <taxon>Limosilactobacillus</taxon>
    </lineage>
</organism>
<evidence type="ECO:0000256" key="9">
    <source>
        <dbReference type="SAM" id="Phobius"/>
    </source>
</evidence>
<comment type="similarity">
    <text evidence="2">Belongs to the CpsC/CapA family.</text>
</comment>
<evidence type="ECO:0000256" key="8">
    <source>
        <dbReference type="ARBA" id="ARBA00045736"/>
    </source>
</evidence>
<dbReference type="PANTHER" id="PTHR32309">
    <property type="entry name" value="TYROSINE-PROTEIN KINASE"/>
    <property type="match status" value="1"/>
</dbReference>
<accession>A0ABT7UW50</accession>
<dbReference type="PANTHER" id="PTHR32309:SF31">
    <property type="entry name" value="CAPSULAR EXOPOLYSACCHARIDE FAMILY"/>
    <property type="match status" value="1"/>
</dbReference>
<evidence type="ECO:0000256" key="5">
    <source>
        <dbReference type="ARBA" id="ARBA00022692"/>
    </source>
</evidence>
<proteinExistence type="inferred from homology"/>
<gene>
    <name evidence="11" type="ORF">QUW44_01820</name>
</gene>